<evidence type="ECO:0000313" key="3">
    <source>
        <dbReference type="EMBL" id="KEJ92298.1"/>
    </source>
</evidence>
<name>A0A073IPJ9_9BACT</name>
<dbReference type="eggNOG" id="ENOG502ZGNY">
    <property type="taxonomic scope" value="Bacteria"/>
</dbReference>
<evidence type="ECO:0000256" key="1">
    <source>
        <dbReference type="SAM" id="MobiDB-lite"/>
    </source>
</evidence>
<dbReference type="AlphaFoldDB" id="A0A073IPJ9"/>
<feature type="signal peptide" evidence="2">
    <location>
        <begin position="1"/>
        <end position="24"/>
    </location>
</feature>
<organism evidence="3 4">
    <name type="scientific">Synergistes jonesii</name>
    <dbReference type="NCBI Taxonomy" id="2754"/>
    <lineage>
        <taxon>Bacteria</taxon>
        <taxon>Thermotogati</taxon>
        <taxon>Synergistota</taxon>
        <taxon>Synergistia</taxon>
        <taxon>Synergistales</taxon>
        <taxon>Synergistaceae</taxon>
        <taxon>Synergistes</taxon>
    </lineage>
</organism>
<dbReference type="OrthoDB" id="6264at2"/>
<reference evidence="3 4" key="1">
    <citation type="submission" date="2014-04" db="EMBL/GenBank/DDBJ databases">
        <title>Draft Genome Sequence of Synergistes jonesii.</title>
        <authorList>
            <person name="Coil D.A."/>
            <person name="Eisen J.A."/>
            <person name="Holland-Moritz H.E."/>
        </authorList>
    </citation>
    <scope>NUCLEOTIDE SEQUENCE [LARGE SCALE GENOMIC DNA]</scope>
    <source>
        <strain evidence="3 4">78-1</strain>
    </source>
</reference>
<dbReference type="RefSeq" id="WP_037976032.1">
    <property type="nucleotide sequence ID" value="NZ_JMKI01000031.1"/>
</dbReference>
<proteinExistence type="predicted"/>
<feature type="chain" id="PRO_5001689894" evidence="2">
    <location>
        <begin position="25"/>
        <end position="591"/>
    </location>
</feature>
<dbReference type="EMBL" id="JMKI01000031">
    <property type="protein sequence ID" value="KEJ92298.1"/>
    <property type="molecule type" value="Genomic_DNA"/>
</dbReference>
<keyword evidence="4" id="KW-1185">Reference proteome</keyword>
<gene>
    <name evidence="3" type="ORF">EH55_04665</name>
</gene>
<keyword evidence="2" id="KW-0732">Signal</keyword>
<feature type="region of interest" description="Disordered" evidence="1">
    <location>
        <begin position="154"/>
        <end position="175"/>
    </location>
</feature>
<evidence type="ECO:0000256" key="2">
    <source>
        <dbReference type="SAM" id="SignalP"/>
    </source>
</evidence>
<dbReference type="STRING" id="2754.EH55_04665"/>
<protein>
    <submittedName>
        <fullName evidence="3">Uncharacterized protein</fullName>
    </submittedName>
</protein>
<accession>A0A073IPJ9</accession>
<sequence length="591" mass="61859">MKKFAAVLSIFAAAFLFLCPSADAALTLKAESLVFNGAQEDLRGAGTAATPDGKQDAVFTLYLTGAQAIRDITLKNETTGVTWSASSQSNFLAVKSSSGELVNASGRMPITPVLLAGQFTLILNDAANAIPKDSKFTATAILIDGATTSASTTAAAEKKAPAPEEKKPAGAAPAGGAAKDEIVLFESRSESDLDLAGAGEAVGANSHRDFRFDAVIRLTKGMQARGVKITAENGGDRAQWDTVPGNGTPVVVLVDPAKTIINKSDGSVVFTDEIRCAMLVDDKTGILSRQGTKARLTITLSDGKMMEKEATAGKRIVARNSVAVEFRGTGSYDFVGQNKKLQSNMNPDSFVKATVNAKGRITGVRVTNTKNGASWDTAPGSGSPLAAIIAPDRKKLNNSDGSVAFDIDGTEEFNVAFDEAKDVGTGPYKITIVFSDGRLLEGLTAGKAAAEPATTAAPAERALLFVSAKPESVPVDLVGKNKNCKPDGTKDMSLIVRATVKDVIRALVLTDDSGKGWDTIPSNNGRWLIGVRDGGKLLNSAKNGSVRIETAPGKEYQLLVQNNGKLNLGYGKLLLSVTWGDGSVTETTLKW</sequence>
<evidence type="ECO:0000313" key="4">
    <source>
        <dbReference type="Proteomes" id="UP000027665"/>
    </source>
</evidence>
<dbReference type="GeneID" id="90983592"/>
<comment type="caution">
    <text evidence="3">The sequence shown here is derived from an EMBL/GenBank/DDBJ whole genome shotgun (WGS) entry which is preliminary data.</text>
</comment>
<dbReference type="Proteomes" id="UP000027665">
    <property type="component" value="Unassembled WGS sequence"/>
</dbReference>
<feature type="compositionally biased region" description="Basic and acidic residues" evidence="1">
    <location>
        <begin position="156"/>
        <end position="168"/>
    </location>
</feature>